<dbReference type="Pfam" id="PF00583">
    <property type="entry name" value="Acetyltransf_1"/>
    <property type="match status" value="1"/>
</dbReference>
<dbReference type="Gene3D" id="3.40.630.30">
    <property type="match status" value="1"/>
</dbReference>
<dbReference type="AlphaFoldDB" id="A0A066RSL2"/>
<organism evidence="4 5">
    <name type="scientific">Photobacterium galatheae</name>
    <dbReference type="NCBI Taxonomy" id="1654360"/>
    <lineage>
        <taxon>Bacteria</taxon>
        <taxon>Pseudomonadati</taxon>
        <taxon>Pseudomonadota</taxon>
        <taxon>Gammaproteobacteria</taxon>
        <taxon>Vibrionales</taxon>
        <taxon>Vibrionaceae</taxon>
        <taxon>Photobacterium</taxon>
    </lineage>
</organism>
<proteinExistence type="predicted"/>
<dbReference type="PANTHER" id="PTHR43877:SF2">
    <property type="entry name" value="AMINOALKYLPHOSPHONATE N-ACETYLTRANSFERASE-RELATED"/>
    <property type="match status" value="1"/>
</dbReference>
<evidence type="ECO:0000313" key="5">
    <source>
        <dbReference type="Proteomes" id="UP000027192"/>
    </source>
</evidence>
<dbReference type="InterPro" id="IPR000182">
    <property type="entry name" value="GNAT_dom"/>
</dbReference>
<reference evidence="4 5" key="1">
    <citation type="submission" date="2014-04" db="EMBL/GenBank/DDBJ databases">
        <title>Draft genome sequence of Photobacterium halotolerans S2753: a solonamide, ngercheumicin and holomycin producer.</title>
        <authorList>
            <person name="Machado H.R."/>
            <person name="Gram L."/>
        </authorList>
    </citation>
    <scope>NUCLEOTIDE SEQUENCE [LARGE SCALE GENOMIC DNA]</scope>
    <source>
        <strain evidence="4 5">S2753</strain>
    </source>
</reference>
<protein>
    <recommendedName>
        <fullName evidence="3">N-acetyltransferase domain-containing protein</fullName>
    </recommendedName>
</protein>
<evidence type="ECO:0000256" key="2">
    <source>
        <dbReference type="ARBA" id="ARBA00023315"/>
    </source>
</evidence>
<evidence type="ECO:0000256" key="1">
    <source>
        <dbReference type="ARBA" id="ARBA00022679"/>
    </source>
</evidence>
<dbReference type="CDD" id="cd04301">
    <property type="entry name" value="NAT_SF"/>
    <property type="match status" value="1"/>
</dbReference>
<keyword evidence="1" id="KW-0808">Transferase</keyword>
<evidence type="ECO:0000313" key="4">
    <source>
        <dbReference type="EMBL" id="KDM93334.1"/>
    </source>
</evidence>
<keyword evidence="2" id="KW-0012">Acyltransferase</keyword>
<keyword evidence="5" id="KW-1185">Reference proteome</keyword>
<dbReference type="InterPro" id="IPR016181">
    <property type="entry name" value="Acyl_CoA_acyltransferase"/>
</dbReference>
<evidence type="ECO:0000259" key="3">
    <source>
        <dbReference type="PROSITE" id="PS51186"/>
    </source>
</evidence>
<dbReference type="EMBL" id="JMIB01000003">
    <property type="protein sequence ID" value="KDM93334.1"/>
    <property type="molecule type" value="Genomic_DNA"/>
</dbReference>
<accession>A0A066RSL2</accession>
<dbReference type="PROSITE" id="PS51186">
    <property type="entry name" value="GNAT"/>
    <property type="match status" value="1"/>
</dbReference>
<name>A0A066RSL2_9GAMM</name>
<dbReference type="PANTHER" id="PTHR43877">
    <property type="entry name" value="AMINOALKYLPHOSPHONATE N-ACETYLTRANSFERASE-RELATED-RELATED"/>
    <property type="match status" value="1"/>
</dbReference>
<sequence>MSEKIMNNKRSAYMLTIQDATFDDHQAIADLHIQNWKIVYRNDLSEQYLAHDIHLDRKQVWHQRLSQPMEKRHIWVAKQSNQLCGFICIELDAHQDLGTLIDNLHVSPEAKGQGVGKQLLKTAAGIIEQKAQRQGIYLEVLASNLPAIGFYQRVGGTEHCSQTWQAPDGTVVDEFVYNWSDAGQLRC</sequence>
<dbReference type="GO" id="GO:0016747">
    <property type="term" value="F:acyltransferase activity, transferring groups other than amino-acyl groups"/>
    <property type="evidence" value="ECO:0007669"/>
    <property type="project" value="InterPro"/>
</dbReference>
<comment type="caution">
    <text evidence="4">The sequence shown here is derived from an EMBL/GenBank/DDBJ whole genome shotgun (WGS) entry which is preliminary data.</text>
</comment>
<dbReference type="Proteomes" id="UP000027192">
    <property type="component" value="Unassembled WGS sequence"/>
</dbReference>
<dbReference type="InterPro" id="IPR050832">
    <property type="entry name" value="Bact_Acetyltransf"/>
</dbReference>
<feature type="domain" description="N-acetyltransferase" evidence="3">
    <location>
        <begin position="15"/>
        <end position="178"/>
    </location>
</feature>
<dbReference type="SUPFAM" id="SSF55729">
    <property type="entry name" value="Acyl-CoA N-acyltransferases (Nat)"/>
    <property type="match status" value="1"/>
</dbReference>
<gene>
    <name evidence="4" type="ORF">EA58_01615</name>
</gene>
<dbReference type="OrthoDB" id="5292888at2"/>
<dbReference type="STRING" id="1654360.EA58_01615"/>